<dbReference type="Pfam" id="PF03235">
    <property type="entry name" value="GmrSD_N"/>
    <property type="match status" value="1"/>
</dbReference>
<name>A0A6N8TZV5_9STAP</name>
<evidence type="ECO:0000313" key="3">
    <source>
        <dbReference type="EMBL" id="MXQ51340.1"/>
    </source>
</evidence>
<dbReference type="AlphaFoldDB" id="A0A6N8TZV5"/>
<proteinExistence type="predicted"/>
<dbReference type="OrthoDB" id="9798761at2"/>
<dbReference type="RefSeq" id="WP_160655698.1">
    <property type="nucleotide sequence ID" value="NZ_JBHRWU010000001.1"/>
</dbReference>
<dbReference type="PANTHER" id="PTHR35149:SF2">
    <property type="entry name" value="DUF262 DOMAIN-CONTAINING PROTEIN"/>
    <property type="match status" value="1"/>
</dbReference>
<comment type="caution">
    <text evidence="3">The sequence shown here is derived from an EMBL/GenBank/DDBJ whole genome shotgun (WGS) entry which is preliminary data.</text>
</comment>
<sequence>MGIINSSFRTLSSYLQEDTYFIPEYQREYSWEENELEDLWIDLTQLYEGELRDHFLGQIVIHYNDEENKKYIIDGQQRTSTVAIFLSVLRKKFYDIHKSNGFEDAKIDGDDITTQYIGRITDRRDELKLVLGESDRRFFKDYIQKTDRVDEINQRKLSKSEKRIYDAFNYFSKRIDEYTEETNNVDKRYDILNNLFTTLVRNFKVMYVETDELNEAFIIFETLNARGKDLETSDLLKNNVLRVSGNKLPDVQSSWYKMLDNLGRIDATRFIRHYWNSNHKFVREKDLYKSIRNIIDSPKKSQELVENLEELSLTYSALDNPTEEIYFENELLNEKLKDLKLLGATTYYPIFLAMINENFKEEEVLEMLHMIEKLIVRNFVVAGRVSNKYETNFASLAYKISQHEYTTIDQIKDYLKHLIITNEEFKSSFKTFTVKKKGVVRYILRKLNSIDNIETDIKRDNNKIHIEHIMPQSPTDWHMSPEIHEQYLNRLGNLTLLGDEYNKECTNSTFDVKKDIYKQSNIDLTKDLMIYEEWNEYKIQDRQADLANKAMKIWKI</sequence>
<accession>A0A6N8TZV5</accession>
<organism evidence="3 4">
    <name type="scientific">Salinicoccus hispanicus</name>
    <dbReference type="NCBI Taxonomy" id="157225"/>
    <lineage>
        <taxon>Bacteria</taxon>
        <taxon>Bacillati</taxon>
        <taxon>Bacillota</taxon>
        <taxon>Bacilli</taxon>
        <taxon>Bacillales</taxon>
        <taxon>Staphylococcaceae</taxon>
        <taxon>Salinicoccus</taxon>
    </lineage>
</organism>
<gene>
    <name evidence="3" type="ORF">GQ671_08660</name>
</gene>
<feature type="domain" description="GmrSD restriction endonucleases N-terminal" evidence="1">
    <location>
        <begin position="15"/>
        <end position="240"/>
    </location>
</feature>
<dbReference type="Proteomes" id="UP000436284">
    <property type="component" value="Unassembled WGS sequence"/>
</dbReference>
<reference evidence="3 4" key="1">
    <citation type="submission" date="2019-12" db="EMBL/GenBank/DDBJ databases">
        <title>Salinicoccus cyprini sp. nov., isolated from gastro-intestinal tract of mirror carp, Cyprinus carpio var. specularis, collected from Gobind Sagar Reservoir, Himachal Pradesh, India.</title>
        <authorList>
            <person name="Talwar C."/>
            <person name="Singh A.K."/>
            <person name="Lal R."/>
            <person name="Negi R.K."/>
        </authorList>
    </citation>
    <scope>NUCLEOTIDE SEQUENCE [LARGE SCALE GENOMIC DNA]</scope>
    <source>
        <strain evidence="3 4">J-82</strain>
    </source>
</reference>
<dbReference type="InterPro" id="IPR011089">
    <property type="entry name" value="GmrSD_C"/>
</dbReference>
<dbReference type="EMBL" id="WUUK01000003">
    <property type="protein sequence ID" value="MXQ51340.1"/>
    <property type="molecule type" value="Genomic_DNA"/>
</dbReference>
<evidence type="ECO:0000259" key="1">
    <source>
        <dbReference type="Pfam" id="PF03235"/>
    </source>
</evidence>
<evidence type="ECO:0000313" key="4">
    <source>
        <dbReference type="Proteomes" id="UP000436284"/>
    </source>
</evidence>
<dbReference type="InterPro" id="IPR004919">
    <property type="entry name" value="GmrSD_N"/>
</dbReference>
<feature type="domain" description="GmrSD restriction endonucleases C-terminal" evidence="2">
    <location>
        <begin position="421"/>
        <end position="548"/>
    </location>
</feature>
<keyword evidence="4" id="KW-1185">Reference proteome</keyword>
<dbReference type="PANTHER" id="PTHR35149">
    <property type="entry name" value="SLL5132 PROTEIN"/>
    <property type="match status" value="1"/>
</dbReference>
<dbReference type="Pfam" id="PF07510">
    <property type="entry name" value="GmrSD_C"/>
    <property type="match status" value="1"/>
</dbReference>
<protein>
    <submittedName>
        <fullName evidence="3">DUF262 domain-containing protein</fullName>
    </submittedName>
</protein>
<evidence type="ECO:0000259" key="2">
    <source>
        <dbReference type="Pfam" id="PF07510"/>
    </source>
</evidence>